<organism evidence="3 4">
    <name type="scientific">Candidatus Flavonifractor intestinigallinarum</name>
    <dbReference type="NCBI Taxonomy" id="2838586"/>
    <lineage>
        <taxon>Bacteria</taxon>
        <taxon>Bacillati</taxon>
        <taxon>Bacillota</taxon>
        <taxon>Clostridia</taxon>
        <taxon>Eubacteriales</taxon>
        <taxon>Oscillospiraceae</taxon>
        <taxon>Flavonifractor</taxon>
    </lineage>
</organism>
<feature type="transmembrane region" description="Helical" evidence="1">
    <location>
        <begin position="21"/>
        <end position="40"/>
    </location>
</feature>
<dbReference type="Pfam" id="PF13472">
    <property type="entry name" value="Lipase_GDSL_2"/>
    <property type="match status" value="1"/>
</dbReference>
<evidence type="ECO:0000259" key="2">
    <source>
        <dbReference type="Pfam" id="PF13472"/>
    </source>
</evidence>
<accession>A0A9D2SB97</accession>
<proteinExistence type="predicted"/>
<sequence length="298" mass="32415">MSRSLYYQLTKSPPPPARRRLPLVLAAIAVGVVLVTVPVLSRSPAQGADPIPTAAVTPIPTVAPTPTPIPAFDFTQPAPKTQPVDMDYFSDALFIGDSRTQGLELYSGVKGATFYDHTGLTVFGVNNPGLVTVDGQDYSIVEALEKGPQFGKIYIAFGMNELGYYNEENYLHTFGVFIEEVKALQPGAVIYLQNLAPVDEAKCKVYGQASCITNARVQVFNQLFAQLAREHQVVLVDVYSALMGDGDTLPEGATSDGIHFTRPLYETWLTCLMEHTVDPAVYQAGQTHADNMEGDREP</sequence>
<keyword evidence="1" id="KW-1133">Transmembrane helix</keyword>
<reference evidence="3" key="2">
    <citation type="submission" date="2021-04" db="EMBL/GenBank/DDBJ databases">
        <authorList>
            <person name="Gilroy R."/>
        </authorList>
    </citation>
    <scope>NUCLEOTIDE SEQUENCE</scope>
    <source>
        <strain evidence="3">CHK192-8294</strain>
    </source>
</reference>
<keyword evidence="1" id="KW-0812">Transmembrane</keyword>
<reference evidence="3" key="1">
    <citation type="journal article" date="2021" name="PeerJ">
        <title>Extensive microbial diversity within the chicken gut microbiome revealed by metagenomics and culture.</title>
        <authorList>
            <person name="Gilroy R."/>
            <person name="Ravi A."/>
            <person name="Getino M."/>
            <person name="Pursley I."/>
            <person name="Horton D.L."/>
            <person name="Alikhan N.F."/>
            <person name="Baker D."/>
            <person name="Gharbi K."/>
            <person name="Hall N."/>
            <person name="Watson M."/>
            <person name="Adriaenssens E.M."/>
            <person name="Foster-Nyarko E."/>
            <person name="Jarju S."/>
            <person name="Secka A."/>
            <person name="Antonio M."/>
            <person name="Oren A."/>
            <person name="Chaudhuri R.R."/>
            <person name="La Ragione R."/>
            <person name="Hildebrand F."/>
            <person name="Pallen M.J."/>
        </authorList>
    </citation>
    <scope>NUCLEOTIDE SEQUENCE</scope>
    <source>
        <strain evidence="3">CHK192-8294</strain>
    </source>
</reference>
<gene>
    <name evidence="3" type="ORF">H9712_05875</name>
</gene>
<dbReference type="AlphaFoldDB" id="A0A9D2SB97"/>
<dbReference type="Proteomes" id="UP000823921">
    <property type="component" value="Unassembled WGS sequence"/>
</dbReference>
<dbReference type="InterPro" id="IPR036514">
    <property type="entry name" value="SGNH_hydro_sf"/>
</dbReference>
<dbReference type="Gene3D" id="3.40.50.1110">
    <property type="entry name" value="SGNH hydrolase"/>
    <property type="match status" value="1"/>
</dbReference>
<dbReference type="InterPro" id="IPR013830">
    <property type="entry name" value="SGNH_hydro"/>
</dbReference>
<dbReference type="SUPFAM" id="SSF52266">
    <property type="entry name" value="SGNH hydrolase"/>
    <property type="match status" value="1"/>
</dbReference>
<comment type="caution">
    <text evidence="3">The sequence shown here is derived from an EMBL/GenBank/DDBJ whole genome shotgun (WGS) entry which is preliminary data.</text>
</comment>
<evidence type="ECO:0000313" key="3">
    <source>
        <dbReference type="EMBL" id="HJB80494.1"/>
    </source>
</evidence>
<evidence type="ECO:0000256" key="1">
    <source>
        <dbReference type="SAM" id="Phobius"/>
    </source>
</evidence>
<feature type="domain" description="SGNH hydrolase-type esterase" evidence="2">
    <location>
        <begin position="94"/>
        <end position="262"/>
    </location>
</feature>
<evidence type="ECO:0000313" key="4">
    <source>
        <dbReference type="Proteomes" id="UP000823921"/>
    </source>
</evidence>
<name>A0A9D2SB97_9FIRM</name>
<keyword evidence="1" id="KW-0472">Membrane</keyword>
<dbReference type="EMBL" id="DWXO01000057">
    <property type="protein sequence ID" value="HJB80494.1"/>
    <property type="molecule type" value="Genomic_DNA"/>
</dbReference>
<protein>
    <recommendedName>
        <fullName evidence="2">SGNH hydrolase-type esterase domain-containing protein</fullName>
    </recommendedName>
</protein>